<evidence type="ECO:0000256" key="3">
    <source>
        <dbReference type="ARBA" id="ARBA00022481"/>
    </source>
</evidence>
<evidence type="ECO:0000256" key="5">
    <source>
        <dbReference type="ARBA" id="ARBA00022989"/>
    </source>
</evidence>
<dbReference type="Pfam" id="PF07963">
    <property type="entry name" value="N_methyl"/>
    <property type="match status" value="1"/>
</dbReference>
<gene>
    <name evidence="9" type="primary">pilA</name>
    <name evidence="9" type="ORF">EZMO1_0981</name>
</gene>
<name>A0A142B8W9_9GAMM</name>
<dbReference type="GO" id="GO:0015627">
    <property type="term" value="C:type II protein secretion system complex"/>
    <property type="evidence" value="ECO:0007669"/>
    <property type="project" value="InterPro"/>
</dbReference>
<sequence>MKKQQSGFTLIELMIVVAIIGILAAVALPSYQNYTARAYASEALTALRPLQLSIAEHLQVEGALPDTLADLGSYGGMATANDYSSGSVASIDLGQVKTGTDTDGNDINETRITVTFAAELDDAPESVEAKLYH</sequence>
<proteinExistence type="inferred from homology"/>
<keyword evidence="4 8" id="KW-0812">Transmembrane</keyword>
<dbReference type="EMBL" id="CP013251">
    <property type="protein sequence ID" value="AMO55195.1"/>
    <property type="molecule type" value="Genomic_DNA"/>
</dbReference>
<dbReference type="STRING" id="570277.EZMO1_0981"/>
<dbReference type="PROSITE" id="PS00409">
    <property type="entry name" value="PROKAR_NTER_METHYL"/>
    <property type="match status" value="1"/>
</dbReference>
<dbReference type="AlphaFoldDB" id="A0A142B8W9"/>
<evidence type="ECO:0000256" key="6">
    <source>
        <dbReference type="ARBA" id="ARBA00023136"/>
    </source>
</evidence>
<dbReference type="InterPro" id="IPR001082">
    <property type="entry name" value="Pilin"/>
</dbReference>
<dbReference type="KEGG" id="emp:EZMO1_0981"/>
<feature type="transmembrane region" description="Helical" evidence="8">
    <location>
        <begin position="7"/>
        <end position="28"/>
    </location>
</feature>
<comment type="similarity">
    <text evidence="2 7">Belongs to the N-Me-Phe pilin family.</text>
</comment>
<dbReference type="InterPro" id="IPR045584">
    <property type="entry name" value="Pilin-like"/>
</dbReference>
<dbReference type="NCBIfam" id="TIGR02532">
    <property type="entry name" value="IV_pilin_GFxxxE"/>
    <property type="match status" value="1"/>
</dbReference>
<dbReference type="PANTHER" id="PTHR30093:SF34">
    <property type="entry name" value="PREPILIN PEPTIDASE-DEPENDENT PROTEIN D"/>
    <property type="match status" value="1"/>
</dbReference>
<dbReference type="GO" id="GO:0007155">
    <property type="term" value="P:cell adhesion"/>
    <property type="evidence" value="ECO:0007669"/>
    <property type="project" value="InterPro"/>
</dbReference>
<organism evidence="9 10">
    <name type="scientific">Endozoicomonas montiporae CL-33</name>
    <dbReference type="NCBI Taxonomy" id="570277"/>
    <lineage>
        <taxon>Bacteria</taxon>
        <taxon>Pseudomonadati</taxon>
        <taxon>Pseudomonadota</taxon>
        <taxon>Gammaproteobacteria</taxon>
        <taxon>Oceanospirillales</taxon>
        <taxon>Endozoicomonadaceae</taxon>
        <taxon>Endozoicomonas</taxon>
    </lineage>
</organism>
<dbReference type="GO" id="GO:0016020">
    <property type="term" value="C:membrane"/>
    <property type="evidence" value="ECO:0007669"/>
    <property type="project" value="UniProtKB-SubCell"/>
</dbReference>
<dbReference type="GO" id="GO:0043107">
    <property type="term" value="P:type IV pilus-dependent motility"/>
    <property type="evidence" value="ECO:0007669"/>
    <property type="project" value="TreeGrafter"/>
</dbReference>
<keyword evidence="5 8" id="KW-1133">Transmembrane helix</keyword>
<dbReference type="GO" id="GO:0015628">
    <property type="term" value="P:protein secretion by the type II secretion system"/>
    <property type="evidence" value="ECO:0007669"/>
    <property type="project" value="InterPro"/>
</dbReference>
<dbReference type="Gene3D" id="3.30.700.10">
    <property type="entry name" value="Glycoprotein, Type 4 Pilin"/>
    <property type="match status" value="1"/>
</dbReference>
<dbReference type="GO" id="GO:0044096">
    <property type="term" value="C:type IV pilus"/>
    <property type="evidence" value="ECO:0007669"/>
    <property type="project" value="TreeGrafter"/>
</dbReference>
<keyword evidence="6 8" id="KW-0472">Membrane</keyword>
<dbReference type="Proteomes" id="UP000071065">
    <property type="component" value="Chromosome"/>
</dbReference>
<evidence type="ECO:0000256" key="7">
    <source>
        <dbReference type="RuleBase" id="RU000389"/>
    </source>
</evidence>
<reference evidence="9 10" key="1">
    <citation type="journal article" date="2016" name="Front. Microbiol.">
        <title>Genomic Insight into the Host-Endosymbiont Relationship of Endozoicomonas montiporae CL-33(T) with its Coral Host.</title>
        <authorList>
            <person name="Ding J.-Y."/>
            <person name="Shiu J.-H."/>
            <person name="Chen W.-M."/>
            <person name="Chiang Y.-R."/>
            <person name="Tang S.-L."/>
        </authorList>
    </citation>
    <scope>NUCLEOTIDE SEQUENCE [LARGE SCALE GENOMIC DNA]</scope>
    <source>
        <strain evidence="9 10">CL-33</strain>
    </source>
</reference>
<dbReference type="InterPro" id="IPR012902">
    <property type="entry name" value="N_methyl_site"/>
</dbReference>
<dbReference type="SUPFAM" id="SSF54523">
    <property type="entry name" value="Pili subunits"/>
    <property type="match status" value="1"/>
</dbReference>
<dbReference type="PRINTS" id="PR00885">
    <property type="entry name" value="BCTERIALGSPH"/>
</dbReference>
<dbReference type="PANTHER" id="PTHR30093">
    <property type="entry name" value="GENERAL SECRETION PATHWAY PROTEIN G"/>
    <property type="match status" value="1"/>
</dbReference>
<keyword evidence="3" id="KW-0488">Methylation</keyword>
<evidence type="ECO:0000256" key="4">
    <source>
        <dbReference type="ARBA" id="ARBA00022692"/>
    </source>
</evidence>
<evidence type="ECO:0000313" key="9">
    <source>
        <dbReference type="EMBL" id="AMO55195.1"/>
    </source>
</evidence>
<comment type="subcellular location">
    <subcellularLocation>
        <location evidence="1">Membrane</location>
        <topology evidence="1">Single-pass membrane protein</topology>
    </subcellularLocation>
</comment>
<evidence type="ECO:0000313" key="10">
    <source>
        <dbReference type="Proteomes" id="UP000071065"/>
    </source>
</evidence>
<dbReference type="InterPro" id="IPR002416">
    <property type="entry name" value="T2SS_protein-GspH"/>
</dbReference>
<dbReference type="Pfam" id="PF00114">
    <property type="entry name" value="Pilin"/>
    <property type="match status" value="1"/>
</dbReference>
<dbReference type="PATRIC" id="fig|570277.3.peg.1069"/>
<evidence type="ECO:0000256" key="8">
    <source>
        <dbReference type="SAM" id="Phobius"/>
    </source>
</evidence>
<protein>
    <submittedName>
        <fullName evidence="9">Type IV pilus assembly protein PilA</fullName>
    </submittedName>
</protein>
<dbReference type="RefSeq" id="WP_051789827.1">
    <property type="nucleotide sequence ID" value="NZ_CP013251.1"/>
</dbReference>
<evidence type="ECO:0000256" key="1">
    <source>
        <dbReference type="ARBA" id="ARBA00004167"/>
    </source>
</evidence>
<keyword evidence="7" id="KW-0281">Fimbrium</keyword>
<dbReference type="OrthoDB" id="5918848at2"/>
<evidence type="ECO:0000256" key="2">
    <source>
        <dbReference type="ARBA" id="ARBA00005233"/>
    </source>
</evidence>
<accession>A0A142B8W9</accession>